<evidence type="ECO:0000313" key="2">
    <source>
        <dbReference type="EMBL" id="ABQ86745.1"/>
    </source>
</evidence>
<gene>
    <name evidence="2" type="ordered locus">Msm_0540</name>
</gene>
<evidence type="ECO:0000313" key="3">
    <source>
        <dbReference type="Proteomes" id="UP000001992"/>
    </source>
</evidence>
<dbReference type="InterPro" id="IPR025139">
    <property type="entry name" value="DUF4062"/>
</dbReference>
<dbReference type="Proteomes" id="UP000001992">
    <property type="component" value="Chromosome"/>
</dbReference>
<dbReference type="BioCyc" id="MSMI420247:GHWZ-546-MONOMER"/>
<dbReference type="PATRIC" id="fig|420247.28.peg.539"/>
<dbReference type="AlphaFoldDB" id="A5UKL7"/>
<keyword evidence="3" id="KW-1185">Reference proteome</keyword>
<dbReference type="PANTHER" id="PTHR30595:SF6">
    <property type="entry name" value="SCHLAFEN ALBA-2 DOMAIN-CONTAINING PROTEIN"/>
    <property type="match status" value="1"/>
</dbReference>
<dbReference type="Pfam" id="PF13749">
    <property type="entry name" value="HATPase_c_4"/>
    <property type="match status" value="1"/>
</dbReference>
<dbReference type="Pfam" id="PF13271">
    <property type="entry name" value="DUF4062"/>
    <property type="match status" value="1"/>
</dbReference>
<dbReference type="EnsemblBacteria" id="ABQ86745">
    <property type="protein sequence ID" value="ABQ86745"/>
    <property type="gene ID" value="Msm_0540"/>
</dbReference>
<name>A5UKL7_METS3</name>
<dbReference type="RefSeq" id="WP_011953964.1">
    <property type="nucleotide sequence ID" value="NC_009515.1"/>
</dbReference>
<protein>
    <submittedName>
        <fullName evidence="2">Predicted transcriptional regulator</fullName>
    </submittedName>
</protein>
<dbReference type="InterPro" id="IPR036390">
    <property type="entry name" value="WH_DNA-bd_sf"/>
</dbReference>
<dbReference type="InterPro" id="IPR038475">
    <property type="entry name" value="RecG_C_sf"/>
</dbReference>
<sequence length="484" mass="56379">MFKVFISSNQTEFEKERQFIKKEFEADYFLKSFFKVFLFEDSPSFGLSPETTYFEEVRKSDVYIGLIGSDYGTIKDNGLSPTEEEYDEFHASNPDSFFYIQNVDKRDAESERFILKIQPDNKYSFFDTNQDLIDEIKKSLVKYIERGQKDNDNFDKKLILNSSIDDVDDEAYGLFFDLLKDDDSFTKLKDIDNKAYLLERIGAGEIVNGVFHLNIAGALFFAEDVNKFLSHEIKMVRFKGITKFDAIDRLNFKGSLLMGIKEFERFFKKNTNSGFIIDGMNRINIDEYPIKAIREGFINALAHRNYERSSSFIEFYIFDDRIEIINPGKLKYPLTIEDIKNDEGIGHRNERICDILYKTNYMEHIGRGISQMIGEMKKSGLEEPEFSEGNDSFKVMFKGNGGKISHYENNENVINLKDLGLNQRQIVILTEIINNNVSMTYDDHIKMFNTSKPTAERDFRKLAKLNLVKKSIVNRKVQFSSPDY</sequence>
<feature type="domain" description="DUF4062" evidence="1">
    <location>
        <begin position="3"/>
        <end position="87"/>
    </location>
</feature>
<dbReference type="SUPFAM" id="SSF46785">
    <property type="entry name" value="Winged helix' DNA-binding domain"/>
    <property type="match status" value="1"/>
</dbReference>
<accession>A5UKL7</accession>
<organism evidence="2 3">
    <name type="scientific">Methanobrevibacter smithii (strain ATCC 35061 / DSM 861 / OCM 144 / PS)</name>
    <dbReference type="NCBI Taxonomy" id="420247"/>
    <lineage>
        <taxon>Archaea</taxon>
        <taxon>Methanobacteriati</taxon>
        <taxon>Methanobacteriota</taxon>
        <taxon>Methanomada group</taxon>
        <taxon>Methanobacteria</taxon>
        <taxon>Methanobacteriales</taxon>
        <taxon>Methanobacteriaceae</taxon>
        <taxon>Methanobrevibacter</taxon>
    </lineage>
</organism>
<dbReference type="PANTHER" id="PTHR30595">
    <property type="entry name" value="GLPR-RELATED TRANSCRIPTIONAL REPRESSOR"/>
    <property type="match status" value="1"/>
</dbReference>
<dbReference type="STRING" id="420247.Msm_0540"/>
<dbReference type="eggNOG" id="arCOG03296">
    <property type="taxonomic scope" value="Archaea"/>
</dbReference>
<dbReference type="KEGG" id="msi:Msm_0540"/>
<reference evidence="2 3" key="1">
    <citation type="journal article" date="2007" name="Proc. Natl. Acad. Sci. U.S.A.">
        <title>Genomic and metabolic adaptations of Methanobrevibacter smithii to the human gut.</title>
        <authorList>
            <person name="Samuel B.S."/>
            <person name="Hansen E.E."/>
            <person name="Manchester J.K."/>
            <person name="Coutinho P.M."/>
            <person name="Henrissat B."/>
            <person name="Fulton R."/>
            <person name="Latreille P."/>
            <person name="Kim K."/>
            <person name="Wilson R.K."/>
            <person name="Gordon J.I."/>
        </authorList>
    </citation>
    <scope>NUCLEOTIDE SEQUENCE [LARGE SCALE GENOMIC DNA]</scope>
    <source>
        <strain evidence="3">ATCC 35061 / DSM 861 / OCM 144 / PS</strain>
    </source>
</reference>
<dbReference type="HOGENOM" id="CLU_024970_3_2_2"/>
<dbReference type="Gene3D" id="3.30.565.60">
    <property type="match status" value="1"/>
</dbReference>
<dbReference type="GeneID" id="78817164"/>
<dbReference type="EMBL" id="CP000678">
    <property type="protein sequence ID" value="ABQ86745.1"/>
    <property type="molecule type" value="Genomic_DNA"/>
</dbReference>
<proteinExistence type="predicted"/>
<evidence type="ECO:0000259" key="1">
    <source>
        <dbReference type="Pfam" id="PF13271"/>
    </source>
</evidence>